<evidence type="ECO:0000313" key="1">
    <source>
        <dbReference type="EMBL" id="KIM91257.1"/>
    </source>
</evidence>
<dbReference type="Proteomes" id="UP000054166">
    <property type="component" value="Unassembled WGS sequence"/>
</dbReference>
<reference evidence="1 2" key="1">
    <citation type="submission" date="2014-04" db="EMBL/GenBank/DDBJ databases">
        <authorList>
            <consortium name="DOE Joint Genome Institute"/>
            <person name="Kuo A."/>
            <person name="Tarkka M."/>
            <person name="Buscot F."/>
            <person name="Kohler A."/>
            <person name="Nagy L.G."/>
            <person name="Floudas D."/>
            <person name="Copeland A."/>
            <person name="Barry K.W."/>
            <person name="Cichocki N."/>
            <person name="Veneault-Fourrey C."/>
            <person name="LaButti K."/>
            <person name="Lindquist E.A."/>
            <person name="Lipzen A."/>
            <person name="Lundell T."/>
            <person name="Morin E."/>
            <person name="Murat C."/>
            <person name="Sun H."/>
            <person name="Tunlid A."/>
            <person name="Henrissat B."/>
            <person name="Grigoriev I.V."/>
            <person name="Hibbett D.S."/>
            <person name="Martin F."/>
            <person name="Nordberg H.P."/>
            <person name="Cantor M.N."/>
            <person name="Hua S.X."/>
        </authorList>
    </citation>
    <scope>NUCLEOTIDE SEQUENCE [LARGE SCALE GENOMIC DNA]</scope>
    <source>
        <strain evidence="1 2">F 1598</strain>
    </source>
</reference>
<accession>A0A0C3CNG2</accession>
<dbReference type="OrthoDB" id="5572844at2759"/>
<keyword evidence="2" id="KW-1185">Reference proteome</keyword>
<organism evidence="1 2">
    <name type="scientific">Piloderma croceum (strain F 1598)</name>
    <dbReference type="NCBI Taxonomy" id="765440"/>
    <lineage>
        <taxon>Eukaryota</taxon>
        <taxon>Fungi</taxon>
        <taxon>Dikarya</taxon>
        <taxon>Basidiomycota</taxon>
        <taxon>Agaricomycotina</taxon>
        <taxon>Agaricomycetes</taxon>
        <taxon>Agaricomycetidae</taxon>
        <taxon>Atheliales</taxon>
        <taxon>Atheliaceae</taxon>
        <taxon>Piloderma</taxon>
    </lineage>
</organism>
<gene>
    <name evidence="1" type="ORF">PILCRDRAFT_58602</name>
</gene>
<dbReference type="AlphaFoldDB" id="A0A0C3CNG2"/>
<feature type="non-terminal residue" evidence="1">
    <location>
        <position position="1"/>
    </location>
</feature>
<dbReference type="EMBL" id="KN832972">
    <property type="protein sequence ID" value="KIM91257.1"/>
    <property type="molecule type" value="Genomic_DNA"/>
</dbReference>
<proteinExistence type="predicted"/>
<sequence>FQTITVKIHGSDHHVISYYTQEDVVSRRLRPVSSRFDIMSLGLPPQIFSLSDFRFPPRVETGEDGLLRIE</sequence>
<evidence type="ECO:0000313" key="2">
    <source>
        <dbReference type="Proteomes" id="UP000054166"/>
    </source>
</evidence>
<name>A0A0C3CNG2_PILCF</name>
<dbReference type="InParanoid" id="A0A0C3CNG2"/>
<reference evidence="2" key="2">
    <citation type="submission" date="2015-01" db="EMBL/GenBank/DDBJ databases">
        <title>Evolutionary Origins and Diversification of the Mycorrhizal Mutualists.</title>
        <authorList>
            <consortium name="DOE Joint Genome Institute"/>
            <consortium name="Mycorrhizal Genomics Consortium"/>
            <person name="Kohler A."/>
            <person name="Kuo A."/>
            <person name="Nagy L.G."/>
            <person name="Floudas D."/>
            <person name="Copeland A."/>
            <person name="Barry K.W."/>
            <person name="Cichocki N."/>
            <person name="Veneault-Fourrey C."/>
            <person name="LaButti K."/>
            <person name="Lindquist E.A."/>
            <person name="Lipzen A."/>
            <person name="Lundell T."/>
            <person name="Morin E."/>
            <person name="Murat C."/>
            <person name="Riley R."/>
            <person name="Ohm R."/>
            <person name="Sun H."/>
            <person name="Tunlid A."/>
            <person name="Henrissat B."/>
            <person name="Grigoriev I.V."/>
            <person name="Hibbett D.S."/>
            <person name="Martin F."/>
        </authorList>
    </citation>
    <scope>NUCLEOTIDE SEQUENCE [LARGE SCALE GENOMIC DNA]</scope>
    <source>
        <strain evidence="2">F 1598</strain>
    </source>
</reference>
<dbReference type="HOGENOM" id="CLU_181172_0_0_1"/>
<protein>
    <submittedName>
        <fullName evidence="1">Uncharacterized protein</fullName>
    </submittedName>
</protein>